<proteinExistence type="predicted"/>
<feature type="domain" description="Fe2OG dioxygenase" evidence="7">
    <location>
        <begin position="302"/>
        <end position="413"/>
    </location>
</feature>
<sequence>MLSFRIILFACAFYWTPSSGQSSKRHVSILNDSTSLKAQVNWVHPQTGDRVPLSQESLRPGGEFPLDTFVGHELELQEIDCSNACRRTSFVVSERHPALVRLVDNFELVWQDPATKTTQAETLVQDCRKQAQQQPDPLNYLSQCVEQGMAAALEQIQQDIAFQTSVRTDIAHMLENYTCLDGSLESTPDVRQEEWQHQPGEPVLQVHIKHERPASRIHMIEDFIRPDECKAMEEAAAVTLHRATVADGKGGSRVSENRKAMQAGITVPWDKEMDDHPIARLSRRVYDYTNHVLGLNIDEFGQEDLMSIQYFGRGRNDTTPDRYTPHCDGDCTGQPHKSGTRMATLVMYCDVATDGGHTNFRNAGVHVKPTTGAGIFFSYIDPDTLIMDSGYTEHSGCPVFEGTKRIVTQWVRLGVDTENPWDSYNTLGIKKSLAEEE</sequence>
<dbReference type="InterPro" id="IPR045054">
    <property type="entry name" value="P4HA-like"/>
</dbReference>
<name>A0A1Z5K655_FISSO</name>
<dbReference type="EMBL" id="BDSP01000171">
    <property type="protein sequence ID" value="GAX21724.1"/>
    <property type="molecule type" value="Genomic_DNA"/>
</dbReference>
<accession>A0A1Z5K655</accession>
<dbReference type="PANTHER" id="PTHR10869">
    <property type="entry name" value="PROLYL 4-HYDROXYLASE ALPHA SUBUNIT"/>
    <property type="match status" value="1"/>
</dbReference>
<dbReference type="PROSITE" id="PS51471">
    <property type="entry name" value="FE2OG_OXY"/>
    <property type="match status" value="1"/>
</dbReference>
<keyword evidence="3" id="KW-0223">Dioxygenase</keyword>
<dbReference type="GO" id="GO:0031418">
    <property type="term" value="F:L-ascorbic acid binding"/>
    <property type="evidence" value="ECO:0007669"/>
    <property type="project" value="InterPro"/>
</dbReference>
<dbReference type="SMART" id="SM00702">
    <property type="entry name" value="P4Hc"/>
    <property type="match status" value="1"/>
</dbReference>
<evidence type="ECO:0000256" key="6">
    <source>
        <dbReference type="SAM" id="SignalP"/>
    </source>
</evidence>
<dbReference type="InterPro" id="IPR005123">
    <property type="entry name" value="Oxoglu/Fe-dep_dioxygenase_dom"/>
</dbReference>
<evidence type="ECO:0000313" key="9">
    <source>
        <dbReference type="Proteomes" id="UP000198406"/>
    </source>
</evidence>
<organism evidence="8 9">
    <name type="scientific">Fistulifera solaris</name>
    <name type="common">Oleaginous diatom</name>
    <dbReference type="NCBI Taxonomy" id="1519565"/>
    <lineage>
        <taxon>Eukaryota</taxon>
        <taxon>Sar</taxon>
        <taxon>Stramenopiles</taxon>
        <taxon>Ochrophyta</taxon>
        <taxon>Bacillariophyta</taxon>
        <taxon>Bacillariophyceae</taxon>
        <taxon>Bacillariophycidae</taxon>
        <taxon>Naviculales</taxon>
        <taxon>Naviculaceae</taxon>
        <taxon>Fistulifera</taxon>
    </lineage>
</organism>
<dbReference type="OrthoDB" id="420380at2759"/>
<dbReference type="GO" id="GO:0005783">
    <property type="term" value="C:endoplasmic reticulum"/>
    <property type="evidence" value="ECO:0007669"/>
    <property type="project" value="TreeGrafter"/>
</dbReference>
<keyword evidence="5" id="KW-0408">Iron</keyword>
<comment type="caution">
    <text evidence="8">The sequence shown here is derived from an EMBL/GenBank/DDBJ whole genome shotgun (WGS) entry which is preliminary data.</text>
</comment>
<keyword evidence="4" id="KW-0560">Oxidoreductase</keyword>
<dbReference type="InterPro" id="IPR006620">
    <property type="entry name" value="Pro_4_hyd_alph"/>
</dbReference>
<dbReference type="AlphaFoldDB" id="A0A1Z5K655"/>
<dbReference type="PANTHER" id="PTHR10869:SF226">
    <property type="entry name" value="PROLYL 4-HYDROXYLASE ALPHA SUBUNIT DOMAIN-CONTAINING PROTEIN"/>
    <property type="match status" value="1"/>
</dbReference>
<dbReference type="FunFam" id="2.60.120.620:FF:000075">
    <property type="entry name" value="Predicted protein"/>
    <property type="match status" value="1"/>
</dbReference>
<dbReference type="GO" id="GO:0005506">
    <property type="term" value="F:iron ion binding"/>
    <property type="evidence" value="ECO:0007669"/>
    <property type="project" value="InterPro"/>
</dbReference>
<reference evidence="8 9" key="1">
    <citation type="journal article" date="2015" name="Plant Cell">
        <title>Oil accumulation by the oleaginous diatom Fistulifera solaris as revealed by the genome and transcriptome.</title>
        <authorList>
            <person name="Tanaka T."/>
            <person name="Maeda Y."/>
            <person name="Veluchamy A."/>
            <person name="Tanaka M."/>
            <person name="Abida H."/>
            <person name="Marechal E."/>
            <person name="Bowler C."/>
            <person name="Muto M."/>
            <person name="Sunaga Y."/>
            <person name="Tanaka M."/>
            <person name="Yoshino T."/>
            <person name="Taniguchi T."/>
            <person name="Fukuda Y."/>
            <person name="Nemoto M."/>
            <person name="Matsumoto M."/>
            <person name="Wong P.S."/>
            <person name="Aburatani S."/>
            <person name="Fujibuchi W."/>
        </authorList>
    </citation>
    <scope>NUCLEOTIDE SEQUENCE [LARGE SCALE GENOMIC DNA]</scope>
    <source>
        <strain evidence="8 9">JPCC DA0580</strain>
    </source>
</reference>
<evidence type="ECO:0000256" key="4">
    <source>
        <dbReference type="ARBA" id="ARBA00023002"/>
    </source>
</evidence>
<evidence type="ECO:0000256" key="2">
    <source>
        <dbReference type="ARBA" id="ARBA00022723"/>
    </source>
</evidence>
<evidence type="ECO:0000259" key="7">
    <source>
        <dbReference type="PROSITE" id="PS51471"/>
    </source>
</evidence>
<feature type="chain" id="PRO_5013187686" description="Fe2OG dioxygenase domain-containing protein" evidence="6">
    <location>
        <begin position="21"/>
        <end position="437"/>
    </location>
</feature>
<dbReference type="GO" id="GO:0004656">
    <property type="term" value="F:procollagen-proline 4-dioxygenase activity"/>
    <property type="evidence" value="ECO:0007669"/>
    <property type="project" value="TreeGrafter"/>
</dbReference>
<dbReference type="InParanoid" id="A0A1Z5K655"/>
<dbReference type="Gene3D" id="2.60.120.620">
    <property type="entry name" value="q2cbj1_9rhob like domain"/>
    <property type="match status" value="1"/>
</dbReference>
<keyword evidence="2" id="KW-0479">Metal-binding</keyword>
<comment type="cofactor">
    <cofactor evidence="1">
        <name>L-ascorbate</name>
        <dbReference type="ChEBI" id="CHEBI:38290"/>
    </cofactor>
</comment>
<protein>
    <recommendedName>
        <fullName evidence="7">Fe2OG dioxygenase domain-containing protein</fullName>
    </recommendedName>
</protein>
<dbReference type="Proteomes" id="UP000198406">
    <property type="component" value="Unassembled WGS sequence"/>
</dbReference>
<dbReference type="InterPro" id="IPR044862">
    <property type="entry name" value="Pro_4_hyd_alph_FE2OG_OXY"/>
</dbReference>
<evidence type="ECO:0000256" key="3">
    <source>
        <dbReference type="ARBA" id="ARBA00022964"/>
    </source>
</evidence>
<evidence type="ECO:0000256" key="1">
    <source>
        <dbReference type="ARBA" id="ARBA00001961"/>
    </source>
</evidence>
<keyword evidence="6" id="KW-0732">Signal</keyword>
<feature type="signal peptide" evidence="6">
    <location>
        <begin position="1"/>
        <end position="20"/>
    </location>
</feature>
<evidence type="ECO:0000256" key="5">
    <source>
        <dbReference type="ARBA" id="ARBA00023004"/>
    </source>
</evidence>
<evidence type="ECO:0000313" key="8">
    <source>
        <dbReference type="EMBL" id="GAX21724.1"/>
    </source>
</evidence>
<keyword evidence="9" id="KW-1185">Reference proteome</keyword>
<dbReference type="Pfam" id="PF13640">
    <property type="entry name" value="2OG-FeII_Oxy_3"/>
    <property type="match status" value="1"/>
</dbReference>
<gene>
    <name evidence="8" type="ORF">FisN_3Hh517</name>
</gene>